<keyword evidence="1" id="KW-1133">Transmembrane helix</keyword>
<feature type="transmembrane region" description="Helical" evidence="1">
    <location>
        <begin position="28"/>
        <end position="47"/>
    </location>
</feature>
<evidence type="ECO:0000313" key="2">
    <source>
        <dbReference type="EMBL" id="RDY69026.1"/>
    </source>
</evidence>
<protein>
    <submittedName>
        <fullName evidence="2">Uncharacterized protein</fullName>
    </submittedName>
</protein>
<keyword evidence="1" id="KW-0472">Membrane</keyword>
<keyword evidence="1" id="KW-0812">Transmembrane</keyword>
<dbReference type="AlphaFoldDB" id="A0A3D8VI52"/>
<sequence length="79" mass="8993">MGIFLLCGLIANYPLIYGIEHIWEIQVPLVLMVFWLALLCAPVVIYIRRAVKHGRAIVVFSLATFMLSLFFGSLQYVYG</sequence>
<reference evidence="2 3" key="1">
    <citation type="submission" date="2018-08" db="EMBL/GenBank/DDBJ databases">
        <title>Genome sequence of strict halophilic Halobacillus trueperi SS1 isolated from Lunsu, a salty water body of North West Himalayas.</title>
        <authorList>
            <person name="Gupta S."/>
            <person name="Sharma P."/>
            <person name="Dev K."/>
            <person name="Baumler D."/>
            <person name="Sourirajan A."/>
        </authorList>
    </citation>
    <scope>NUCLEOTIDE SEQUENCE [LARGE SCALE GENOMIC DNA]</scope>
    <source>
        <strain evidence="2 3">SS1</strain>
    </source>
</reference>
<organism evidence="2 3">
    <name type="scientific">Halobacillus trueperi</name>
    <dbReference type="NCBI Taxonomy" id="156205"/>
    <lineage>
        <taxon>Bacteria</taxon>
        <taxon>Bacillati</taxon>
        <taxon>Bacillota</taxon>
        <taxon>Bacilli</taxon>
        <taxon>Bacillales</taxon>
        <taxon>Bacillaceae</taxon>
        <taxon>Halobacillus</taxon>
    </lineage>
</organism>
<dbReference type="EMBL" id="QTLC01000064">
    <property type="protein sequence ID" value="RDY69026.1"/>
    <property type="molecule type" value="Genomic_DNA"/>
</dbReference>
<gene>
    <name evidence="2" type="ORF">DXT76_17145</name>
</gene>
<evidence type="ECO:0000256" key="1">
    <source>
        <dbReference type="SAM" id="Phobius"/>
    </source>
</evidence>
<name>A0A3D8VI52_9BACI</name>
<comment type="caution">
    <text evidence="2">The sequence shown here is derived from an EMBL/GenBank/DDBJ whole genome shotgun (WGS) entry which is preliminary data.</text>
</comment>
<evidence type="ECO:0000313" key="3">
    <source>
        <dbReference type="Proteomes" id="UP000257032"/>
    </source>
</evidence>
<accession>A0A3D8VI52</accession>
<dbReference type="Proteomes" id="UP000257032">
    <property type="component" value="Unassembled WGS sequence"/>
</dbReference>
<feature type="transmembrane region" description="Helical" evidence="1">
    <location>
        <begin position="56"/>
        <end position="78"/>
    </location>
</feature>
<proteinExistence type="predicted"/>